<dbReference type="PANTHER" id="PTHR45868">
    <property type="entry name" value="HEAVY METAL-ASSOCIATED ISOPRENYLATED PLANT PROTEIN 33-RELATED"/>
    <property type="match status" value="1"/>
</dbReference>
<feature type="domain" description="HMA" evidence="7">
    <location>
        <begin position="7"/>
        <end position="72"/>
    </location>
</feature>
<dbReference type="InterPro" id="IPR006121">
    <property type="entry name" value="HMA_dom"/>
</dbReference>
<reference evidence="8" key="1">
    <citation type="submission" date="2023-03" db="EMBL/GenBank/DDBJ databases">
        <authorList>
            <person name="Julca I."/>
        </authorList>
    </citation>
    <scope>NUCLEOTIDE SEQUENCE</scope>
</reference>
<dbReference type="GO" id="GO:0009626">
    <property type="term" value="P:plant-type hypersensitive response"/>
    <property type="evidence" value="ECO:0007669"/>
    <property type="project" value="UniProtKB-KW"/>
</dbReference>
<dbReference type="PANTHER" id="PTHR45868:SF80">
    <property type="entry name" value="F15K9.8-RELATED"/>
    <property type="match status" value="1"/>
</dbReference>
<protein>
    <submittedName>
        <fullName evidence="8">OLC1v1027699C1</fullName>
    </submittedName>
</protein>
<evidence type="ECO:0000256" key="5">
    <source>
        <dbReference type="ARBA" id="ARBA00024045"/>
    </source>
</evidence>
<dbReference type="InterPro" id="IPR036163">
    <property type="entry name" value="HMA_dom_sf"/>
</dbReference>
<evidence type="ECO:0000313" key="9">
    <source>
        <dbReference type="Proteomes" id="UP001161247"/>
    </source>
</evidence>
<proteinExistence type="inferred from homology"/>
<dbReference type="Pfam" id="PF00403">
    <property type="entry name" value="HMA"/>
    <property type="match status" value="1"/>
</dbReference>
<evidence type="ECO:0000256" key="6">
    <source>
        <dbReference type="SAM" id="MobiDB-lite"/>
    </source>
</evidence>
<name>A0AAV1CA30_OLDCO</name>
<evidence type="ECO:0000256" key="4">
    <source>
        <dbReference type="ARBA" id="ARBA00023289"/>
    </source>
</evidence>
<dbReference type="Gene3D" id="3.30.70.100">
    <property type="match status" value="1"/>
</dbReference>
<dbReference type="SUPFAM" id="SSF55008">
    <property type="entry name" value="HMA, heavy metal-associated domain"/>
    <property type="match status" value="1"/>
</dbReference>
<comment type="similarity">
    <text evidence="5">Belongs to the HIPP family.</text>
</comment>
<gene>
    <name evidence="8" type="ORF">OLC1_LOCUS4123</name>
</gene>
<sequence length="244" mass="27714">MEKLVRCPTIVLRVKIHDCDDCPKKLKKLLLQLAGVHWVGVEPKKERVTIIGDVDDPGTLIKFLESKKIKAHLLSYDSNKNVDSEKTEKKKNVGEQQHTCGHGDQSKVDDYHKPHQIEAIEAPQIDPTICTDNYCPIHKRRPIIHFKVPSITNVDHPHHSHGHPFPGANNPNQAPTMEDPNFRFDNLMMQHQTLPTSSSSTYCFPPLGPRHQMSGYRNFRGYPGGAPYPGNFRDGASYYRDSYT</sequence>
<organism evidence="8 9">
    <name type="scientific">Oldenlandia corymbosa var. corymbosa</name>
    <dbReference type="NCBI Taxonomy" id="529605"/>
    <lineage>
        <taxon>Eukaryota</taxon>
        <taxon>Viridiplantae</taxon>
        <taxon>Streptophyta</taxon>
        <taxon>Embryophyta</taxon>
        <taxon>Tracheophyta</taxon>
        <taxon>Spermatophyta</taxon>
        <taxon>Magnoliopsida</taxon>
        <taxon>eudicotyledons</taxon>
        <taxon>Gunneridae</taxon>
        <taxon>Pentapetalae</taxon>
        <taxon>asterids</taxon>
        <taxon>lamiids</taxon>
        <taxon>Gentianales</taxon>
        <taxon>Rubiaceae</taxon>
        <taxon>Rubioideae</taxon>
        <taxon>Spermacoceae</taxon>
        <taxon>Hedyotis-Oldenlandia complex</taxon>
        <taxon>Oldenlandia</taxon>
    </lineage>
</organism>
<dbReference type="GO" id="GO:0016020">
    <property type="term" value="C:membrane"/>
    <property type="evidence" value="ECO:0007669"/>
    <property type="project" value="UniProtKB-SubCell"/>
</dbReference>
<evidence type="ECO:0000259" key="7">
    <source>
        <dbReference type="PROSITE" id="PS50846"/>
    </source>
</evidence>
<evidence type="ECO:0000256" key="3">
    <source>
        <dbReference type="ARBA" id="ARBA00022723"/>
    </source>
</evidence>
<dbReference type="AlphaFoldDB" id="A0AAV1CA30"/>
<accession>A0AAV1CA30</accession>
<dbReference type="PROSITE" id="PS50846">
    <property type="entry name" value="HMA_2"/>
    <property type="match status" value="1"/>
</dbReference>
<keyword evidence="2" id="KW-0488">Methylation</keyword>
<dbReference type="EMBL" id="OX459118">
    <property type="protein sequence ID" value="CAI9092459.1"/>
    <property type="molecule type" value="Genomic_DNA"/>
</dbReference>
<evidence type="ECO:0000256" key="1">
    <source>
        <dbReference type="ARBA" id="ARBA00004170"/>
    </source>
</evidence>
<dbReference type="GO" id="GO:0046872">
    <property type="term" value="F:metal ion binding"/>
    <property type="evidence" value="ECO:0007669"/>
    <property type="project" value="UniProtKB-KW"/>
</dbReference>
<evidence type="ECO:0000313" key="8">
    <source>
        <dbReference type="EMBL" id="CAI9092459.1"/>
    </source>
</evidence>
<dbReference type="Proteomes" id="UP001161247">
    <property type="component" value="Chromosome 1"/>
</dbReference>
<keyword evidence="3" id="KW-0479">Metal-binding</keyword>
<keyword evidence="4" id="KW-0449">Lipoprotein</keyword>
<evidence type="ECO:0000256" key="2">
    <source>
        <dbReference type="ARBA" id="ARBA00022481"/>
    </source>
</evidence>
<keyword evidence="4" id="KW-0636">Prenylation</keyword>
<comment type="subcellular location">
    <subcellularLocation>
        <location evidence="1">Membrane</location>
        <topology evidence="1">Peripheral membrane protein</topology>
    </subcellularLocation>
</comment>
<feature type="region of interest" description="Disordered" evidence="6">
    <location>
        <begin position="81"/>
        <end position="109"/>
    </location>
</feature>
<keyword evidence="9" id="KW-1185">Reference proteome</keyword>
<feature type="compositionally biased region" description="Basic and acidic residues" evidence="6">
    <location>
        <begin position="81"/>
        <end position="93"/>
    </location>
</feature>